<proteinExistence type="predicted"/>
<dbReference type="EMBL" id="JAHLFK010000007">
    <property type="protein sequence ID" value="MBU3829491.1"/>
    <property type="molecule type" value="Genomic_DNA"/>
</dbReference>
<evidence type="ECO:0000313" key="2">
    <source>
        <dbReference type="EMBL" id="MBU3829491.1"/>
    </source>
</evidence>
<sequence length="254" mass="27248">MKRMFKISLVILLIGLILMGIGFAGHGMKNIQLNGGVPVIEHSTTKKLSTKSFSELDVQTGSPNVVIKAGKKYSIEYQGSNSRVPKVKISGDKATIKQQENYNGISLTRDGDDDTIIITVPKSQKLTGKIDVTDGDLSISGVDLTDLDVNAADGDVVYNHLTIHGGQTTLGDGDFTSHNVIFKGHYSIKNTDGDNKVIGSHADGFILQTTDGDNKLDGVDHGEEDLQKNPSATNLLQLRTTDGDNSVINIKAVQ</sequence>
<dbReference type="InterPro" id="IPR025164">
    <property type="entry name" value="Toastrack_DUF4097"/>
</dbReference>
<feature type="domain" description="DUF4097" evidence="1">
    <location>
        <begin position="54"/>
        <end position="124"/>
    </location>
</feature>
<organism evidence="2 3">
    <name type="scientific">Candidatus Limosilactobacillus merdavium</name>
    <dbReference type="NCBI Taxonomy" id="2838651"/>
    <lineage>
        <taxon>Bacteria</taxon>
        <taxon>Bacillati</taxon>
        <taxon>Bacillota</taxon>
        <taxon>Bacilli</taxon>
        <taxon>Lactobacillales</taxon>
        <taxon>Lactobacillaceae</taxon>
        <taxon>Limosilactobacillus</taxon>
    </lineage>
</organism>
<comment type="caution">
    <text evidence="2">The sequence shown here is derived from an EMBL/GenBank/DDBJ whole genome shotgun (WGS) entry which is preliminary data.</text>
</comment>
<accession>A0A9E2NUR5</accession>
<protein>
    <submittedName>
        <fullName evidence="2">DUF4097 domain-containing protein</fullName>
    </submittedName>
</protein>
<dbReference type="Proteomes" id="UP000824180">
    <property type="component" value="Unassembled WGS sequence"/>
</dbReference>
<gene>
    <name evidence="2" type="ORF">H9843_01085</name>
</gene>
<feature type="domain" description="DUF4097" evidence="1">
    <location>
        <begin position="128"/>
        <end position="246"/>
    </location>
</feature>
<dbReference type="AlphaFoldDB" id="A0A9E2NUR5"/>
<dbReference type="Pfam" id="PF13349">
    <property type="entry name" value="DUF4097"/>
    <property type="match status" value="2"/>
</dbReference>
<reference evidence="2" key="1">
    <citation type="journal article" date="2021" name="PeerJ">
        <title>Extensive microbial diversity within the chicken gut microbiome revealed by metagenomics and culture.</title>
        <authorList>
            <person name="Gilroy R."/>
            <person name="Ravi A."/>
            <person name="Getino M."/>
            <person name="Pursley I."/>
            <person name="Horton D.L."/>
            <person name="Alikhan N.F."/>
            <person name="Baker D."/>
            <person name="Gharbi K."/>
            <person name="Hall N."/>
            <person name="Watson M."/>
            <person name="Adriaenssens E.M."/>
            <person name="Foster-Nyarko E."/>
            <person name="Jarju S."/>
            <person name="Secka A."/>
            <person name="Antonio M."/>
            <person name="Oren A."/>
            <person name="Chaudhuri R.R."/>
            <person name="La Ragione R."/>
            <person name="Hildebrand F."/>
            <person name="Pallen M.J."/>
        </authorList>
    </citation>
    <scope>NUCLEOTIDE SEQUENCE</scope>
    <source>
        <strain evidence="2">876</strain>
    </source>
</reference>
<name>A0A9E2NUR5_9LACO</name>
<reference evidence="2" key="2">
    <citation type="submission" date="2021-04" db="EMBL/GenBank/DDBJ databases">
        <authorList>
            <person name="Gilroy R."/>
        </authorList>
    </citation>
    <scope>NUCLEOTIDE SEQUENCE</scope>
    <source>
        <strain evidence="2">876</strain>
    </source>
</reference>
<evidence type="ECO:0000259" key="1">
    <source>
        <dbReference type="Pfam" id="PF13349"/>
    </source>
</evidence>
<evidence type="ECO:0000313" key="3">
    <source>
        <dbReference type="Proteomes" id="UP000824180"/>
    </source>
</evidence>